<keyword evidence="4" id="KW-1185">Reference proteome</keyword>
<dbReference type="GO" id="GO:0008725">
    <property type="term" value="F:DNA-3-methyladenine glycosylase activity"/>
    <property type="evidence" value="ECO:0007669"/>
    <property type="project" value="InterPro"/>
</dbReference>
<proteinExistence type="predicted"/>
<evidence type="ECO:0000256" key="1">
    <source>
        <dbReference type="PIRSR" id="PIRSR605019-1"/>
    </source>
</evidence>
<evidence type="ECO:0000313" key="4">
    <source>
        <dbReference type="Proteomes" id="UP000001596"/>
    </source>
</evidence>
<dbReference type="HOGENOM" id="CLU_1122748_0_0_5"/>
<feature type="binding site" evidence="1">
    <location>
        <position position="27"/>
    </location>
    <ligand>
        <name>Zn(2+)</name>
        <dbReference type="ChEBI" id="CHEBI:29105"/>
    </ligand>
</feature>
<dbReference type="GO" id="GO:0046872">
    <property type="term" value="F:metal ion binding"/>
    <property type="evidence" value="ECO:0007669"/>
    <property type="project" value="UniProtKB-KW"/>
</dbReference>
<keyword evidence="1" id="KW-0862">Zinc</keyword>
<evidence type="ECO:0000256" key="2">
    <source>
        <dbReference type="SAM" id="MobiDB-lite"/>
    </source>
</evidence>
<dbReference type="eggNOG" id="COG2818">
    <property type="taxonomic scope" value="Bacteria"/>
</dbReference>
<feature type="compositionally biased region" description="Basic and acidic residues" evidence="2">
    <location>
        <begin position="193"/>
        <end position="205"/>
    </location>
</feature>
<dbReference type="Proteomes" id="UP000001596">
    <property type="component" value="Chromosome 1"/>
</dbReference>
<dbReference type="PANTHER" id="PTHR30037:SF4">
    <property type="entry name" value="DNA-3-METHYLADENINE GLYCOSYLASE I"/>
    <property type="match status" value="1"/>
</dbReference>
<dbReference type="GO" id="GO:0006284">
    <property type="term" value="P:base-excision repair"/>
    <property type="evidence" value="ECO:0007669"/>
    <property type="project" value="InterPro"/>
</dbReference>
<dbReference type="EMBL" id="CP000633">
    <property type="protein sequence ID" value="ACM35472.1"/>
    <property type="molecule type" value="Genomic_DNA"/>
</dbReference>
<reference evidence="3 4" key="1">
    <citation type="journal article" date="2009" name="J. Bacteriol.">
        <title>Genome sequences of three Agrobacterium biovars help elucidate the evolution of multichromosome genomes in bacteria.</title>
        <authorList>
            <person name="Slater S.C."/>
            <person name="Goldman B.S."/>
            <person name="Goodner B."/>
            <person name="Setubal J.C."/>
            <person name="Farrand S.K."/>
            <person name="Nester E.W."/>
            <person name="Burr T.J."/>
            <person name="Banta L."/>
            <person name="Dickerman A.W."/>
            <person name="Paulsen I."/>
            <person name="Otten L."/>
            <person name="Suen G."/>
            <person name="Welch R."/>
            <person name="Almeida N.F."/>
            <person name="Arnold F."/>
            <person name="Burton O.T."/>
            <person name="Du Z."/>
            <person name="Ewing A."/>
            <person name="Godsy E."/>
            <person name="Heisel S."/>
            <person name="Houmiel K.L."/>
            <person name="Jhaveri J."/>
            <person name="Lu J."/>
            <person name="Miller N.M."/>
            <person name="Norton S."/>
            <person name="Chen Q."/>
            <person name="Phoolcharoen W."/>
            <person name="Ohlin V."/>
            <person name="Ondrusek D."/>
            <person name="Pride N."/>
            <person name="Stricklin S.L."/>
            <person name="Sun J."/>
            <person name="Wheeler C."/>
            <person name="Wilson L."/>
            <person name="Zhu H."/>
            <person name="Wood D.W."/>
        </authorList>
    </citation>
    <scope>NUCLEOTIDE SEQUENCE [LARGE SCALE GENOMIC DNA]</scope>
    <source>
        <strain evidence="4">S4 / ATCC BAA-846</strain>
    </source>
</reference>
<dbReference type="AlphaFoldDB" id="B9JRJ5"/>
<feature type="region of interest" description="Disordered" evidence="2">
    <location>
        <begin position="184"/>
        <end position="205"/>
    </location>
</feature>
<dbReference type="InterPro" id="IPR011257">
    <property type="entry name" value="DNA_glycosylase"/>
</dbReference>
<dbReference type="InterPro" id="IPR005019">
    <property type="entry name" value="Adenine_glyco"/>
</dbReference>
<evidence type="ECO:0000313" key="3">
    <source>
        <dbReference type="EMBL" id="ACM35472.1"/>
    </source>
</evidence>
<dbReference type="PANTHER" id="PTHR30037">
    <property type="entry name" value="DNA-3-METHYLADENINE GLYCOSYLASE 1"/>
    <property type="match status" value="1"/>
</dbReference>
<dbReference type="KEGG" id="avi:Avi_0662"/>
<organism evidence="3 4">
    <name type="scientific">Allorhizobium ampelinum (strain ATCC BAA-846 / DSM 112012 / S4)</name>
    <name type="common">Agrobacterium vitis (strain S4)</name>
    <dbReference type="NCBI Taxonomy" id="311402"/>
    <lineage>
        <taxon>Bacteria</taxon>
        <taxon>Pseudomonadati</taxon>
        <taxon>Pseudomonadota</taxon>
        <taxon>Alphaproteobacteria</taxon>
        <taxon>Hyphomicrobiales</taxon>
        <taxon>Rhizobiaceae</taxon>
        <taxon>Rhizobium/Agrobacterium group</taxon>
        <taxon>Allorhizobium</taxon>
        <taxon>Allorhizobium ampelinum</taxon>
    </lineage>
</organism>
<protein>
    <submittedName>
        <fullName evidence="3">3-methyladenine-DNA glycosylase</fullName>
    </submittedName>
</protein>
<gene>
    <name evidence="3" type="primary">tag</name>
    <name evidence="3" type="ordered locus">Avi_0662</name>
</gene>
<dbReference type="STRING" id="311402.Avi_0662"/>
<keyword evidence="1" id="KW-0479">Metal-binding</keyword>
<sequence length="247" mass="27885">MSATIPGPDGRPRCRWCAAAPEFLAYHDTEWGFPVDDDRRLFEKLCLEGFQSGLSWRTILAKRENFRTAFHGFDFNRIADFTDAYLERLLKDEGIVRHRGKIAAVINNATRAQELVRQEGSLAAYVWCFEPRPEELAAPQTVSTSSSSIALSKDLKKRGWSFIGPTTVYAFMQAMGLSTIMPRDASFGSTRPTPERPSHCRDSSQRWIDARKTSDITTASYANAAEDRRSPYRLNNTLQDHGLITIS</sequence>
<feature type="binding site" evidence="1">
    <location>
        <position position="14"/>
    </location>
    <ligand>
        <name>Zn(2+)</name>
        <dbReference type="ChEBI" id="CHEBI:29105"/>
    </ligand>
</feature>
<name>B9JRJ5_ALLAM</name>
<dbReference type="Gene3D" id="1.10.340.30">
    <property type="entry name" value="Hypothetical protein, domain 2"/>
    <property type="match status" value="1"/>
</dbReference>
<dbReference type="SUPFAM" id="SSF48150">
    <property type="entry name" value="DNA-glycosylase"/>
    <property type="match status" value="1"/>
</dbReference>
<dbReference type="InterPro" id="IPR052891">
    <property type="entry name" value="DNA-3mA_glycosylase"/>
</dbReference>
<accession>B9JRJ5</accession>
<dbReference type="Pfam" id="PF03352">
    <property type="entry name" value="Adenine_glyco"/>
    <property type="match status" value="1"/>
</dbReference>